<comment type="caution">
    <text evidence="4">The sequence shown here is derived from an EMBL/GenBank/DDBJ whole genome shotgun (WGS) entry which is preliminary data.</text>
</comment>
<dbReference type="GO" id="GO:0020037">
    <property type="term" value="F:heme binding"/>
    <property type="evidence" value="ECO:0007669"/>
    <property type="project" value="InterPro"/>
</dbReference>
<evidence type="ECO:0000256" key="2">
    <source>
        <dbReference type="ARBA" id="ARBA00023033"/>
    </source>
</evidence>
<dbReference type="SUPFAM" id="SSF48264">
    <property type="entry name" value="Cytochrome P450"/>
    <property type="match status" value="1"/>
</dbReference>
<keyword evidence="2" id="KW-0560">Oxidoreductase</keyword>
<evidence type="ECO:0000313" key="4">
    <source>
        <dbReference type="EMBL" id="CAH2107747.1"/>
    </source>
</evidence>
<evidence type="ECO:0000313" key="5">
    <source>
        <dbReference type="Proteomes" id="UP001153954"/>
    </source>
</evidence>
<keyword evidence="5" id="KW-1185">Reference proteome</keyword>
<dbReference type="AlphaFoldDB" id="A0AAU9V7H6"/>
<protein>
    <recommendedName>
        <fullName evidence="6">Cytochrome P450</fullName>
    </recommendedName>
</protein>
<organism evidence="4 5">
    <name type="scientific">Euphydryas editha</name>
    <name type="common">Edith's checkerspot</name>
    <dbReference type="NCBI Taxonomy" id="104508"/>
    <lineage>
        <taxon>Eukaryota</taxon>
        <taxon>Metazoa</taxon>
        <taxon>Ecdysozoa</taxon>
        <taxon>Arthropoda</taxon>
        <taxon>Hexapoda</taxon>
        <taxon>Insecta</taxon>
        <taxon>Pterygota</taxon>
        <taxon>Neoptera</taxon>
        <taxon>Endopterygota</taxon>
        <taxon>Lepidoptera</taxon>
        <taxon>Glossata</taxon>
        <taxon>Ditrysia</taxon>
        <taxon>Papilionoidea</taxon>
        <taxon>Nymphalidae</taxon>
        <taxon>Nymphalinae</taxon>
        <taxon>Euphydryas</taxon>
    </lineage>
</organism>
<accession>A0AAU9V7H6</accession>
<evidence type="ECO:0000256" key="3">
    <source>
        <dbReference type="SAM" id="Phobius"/>
    </source>
</evidence>
<evidence type="ECO:0000256" key="1">
    <source>
        <dbReference type="ARBA" id="ARBA00010617"/>
    </source>
</evidence>
<keyword evidence="3" id="KW-0812">Transmembrane</keyword>
<proteinExistence type="inferred from homology"/>
<dbReference type="Gene3D" id="1.10.630.10">
    <property type="entry name" value="Cytochrome P450"/>
    <property type="match status" value="1"/>
</dbReference>
<feature type="transmembrane region" description="Helical" evidence="3">
    <location>
        <begin position="6"/>
        <end position="31"/>
    </location>
</feature>
<name>A0AAU9V7H6_EUPED</name>
<sequence>MGDNGLAFSLSFCLFNSCMFTIIINCVQLWLNIDFIYKLREKQDNNIRIINSFIDNLISRKKPFVEEGNEKIGETNKEEECDRANKRNSDEANFKTISELVIKKSTEIDKEYTNEELREESVALGLAGETSSIGTSFVFLLLSQHQNVQDRVYKE</sequence>
<keyword evidence="2" id="KW-0503">Monooxygenase</keyword>
<gene>
    <name evidence="4" type="ORF">EEDITHA_LOCUS21747</name>
</gene>
<dbReference type="GO" id="GO:0005506">
    <property type="term" value="F:iron ion binding"/>
    <property type="evidence" value="ECO:0007669"/>
    <property type="project" value="InterPro"/>
</dbReference>
<dbReference type="Proteomes" id="UP001153954">
    <property type="component" value="Unassembled WGS sequence"/>
</dbReference>
<reference evidence="4" key="1">
    <citation type="submission" date="2022-03" db="EMBL/GenBank/DDBJ databases">
        <authorList>
            <person name="Tunstrom K."/>
        </authorList>
    </citation>
    <scope>NUCLEOTIDE SEQUENCE</scope>
</reference>
<dbReference type="GO" id="GO:0004497">
    <property type="term" value="F:monooxygenase activity"/>
    <property type="evidence" value="ECO:0007669"/>
    <property type="project" value="UniProtKB-KW"/>
</dbReference>
<dbReference type="InterPro" id="IPR001128">
    <property type="entry name" value="Cyt_P450"/>
</dbReference>
<evidence type="ECO:0008006" key="6">
    <source>
        <dbReference type="Google" id="ProtNLM"/>
    </source>
</evidence>
<dbReference type="EMBL" id="CAKOGL010000030">
    <property type="protein sequence ID" value="CAH2107747.1"/>
    <property type="molecule type" value="Genomic_DNA"/>
</dbReference>
<keyword evidence="3" id="KW-0472">Membrane</keyword>
<keyword evidence="3" id="KW-1133">Transmembrane helix</keyword>
<dbReference type="Pfam" id="PF00067">
    <property type="entry name" value="p450"/>
    <property type="match status" value="1"/>
</dbReference>
<dbReference type="InterPro" id="IPR036396">
    <property type="entry name" value="Cyt_P450_sf"/>
</dbReference>
<comment type="similarity">
    <text evidence="1">Belongs to the cytochrome P450 family.</text>
</comment>
<dbReference type="GO" id="GO:0016705">
    <property type="term" value="F:oxidoreductase activity, acting on paired donors, with incorporation or reduction of molecular oxygen"/>
    <property type="evidence" value="ECO:0007669"/>
    <property type="project" value="InterPro"/>
</dbReference>